<accession>A0ABD3TB76</accession>
<dbReference type="EMBL" id="JBJXBP010000004">
    <property type="protein sequence ID" value="KAL3833955.1"/>
    <property type="molecule type" value="Genomic_DNA"/>
</dbReference>
<reference evidence="2 3" key="1">
    <citation type="submission" date="2024-12" db="EMBL/GenBank/DDBJ databases">
        <title>The unique morphological basis and parallel evolutionary history of personate flowers in Penstemon.</title>
        <authorList>
            <person name="Depatie T.H."/>
            <person name="Wessinger C.A."/>
        </authorList>
    </citation>
    <scope>NUCLEOTIDE SEQUENCE [LARGE SCALE GENOMIC DNA]</scope>
    <source>
        <strain evidence="2">WTNN_2</strain>
        <tissue evidence="2">Leaf</tissue>
    </source>
</reference>
<organism evidence="2 3">
    <name type="scientific">Penstemon smallii</name>
    <dbReference type="NCBI Taxonomy" id="265156"/>
    <lineage>
        <taxon>Eukaryota</taxon>
        <taxon>Viridiplantae</taxon>
        <taxon>Streptophyta</taxon>
        <taxon>Embryophyta</taxon>
        <taxon>Tracheophyta</taxon>
        <taxon>Spermatophyta</taxon>
        <taxon>Magnoliopsida</taxon>
        <taxon>eudicotyledons</taxon>
        <taxon>Gunneridae</taxon>
        <taxon>Pentapetalae</taxon>
        <taxon>asterids</taxon>
        <taxon>lamiids</taxon>
        <taxon>Lamiales</taxon>
        <taxon>Plantaginaceae</taxon>
        <taxon>Cheloneae</taxon>
        <taxon>Penstemon</taxon>
    </lineage>
</organism>
<gene>
    <name evidence="2" type="ORF">ACJIZ3_008691</name>
</gene>
<feature type="region of interest" description="Disordered" evidence="1">
    <location>
        <begin position="1"/>
        <end position="51"/>
    </location>
</feature>
<comment type="caution">
    <text evidence="2">The sequence shown here is derived from an EMBL/GenBank/DDBJ whole genome shotgun (WGS) entry which is preliminary data.</text>
</comment>
<evidence type="ECO:0000313" key="3">
    <source>
        <dbReference type="Proteomes" id="UP001634393"/>
    </source>
</evidence>
<keyword evidence="3" id="KW-1185">Reference proteome</keyword>
<proteinExistence type="predicted"/>
<dbReference type="AlphaFoldDB" id="A0ABD3TB76"/>
<protein>
    <submittedName>
        <fullName evidence="2">Uncharacterized protein</fullName>
    </submittedName>
</protein>
<feature type="compositionally biased region" description="Polar residues" evidence="1">
    <location>
        <begin position="1"/>
        <end position="33"/>
    </location>
</feature>
<name>A0ABD3TB76_9LAMI</name>
<dbReference type="Proteomes" id="UP001634393">
    <property type="component" value="Unassembled WGS sequence"/>
</dbReference>
<sequence length="159" mass="18648">MHDPNPSSSHSYIPSPNASRLQSDYDDVSSTPPSIEKKKKGGRGPTSLPHSWDDIKLKVEFNEHNQPIGENDQNWHIKWFEYEQNRANRTQLRTYRRCGKKGYLSLRAEPYLTTWDQHSFIDGLWLSTHLPPSSLLISYFDMCYSEYTYGYLLTYFSFV</sequence>
<evidence type="ECO:0000256" key="1">
    <source>
        <dbReference type="SAM" id="MobiDB-lite"/>
    </source>
</evidence>
<evidence type="ECO:0000313" key="2">
    <source>
        <dbReference type="EMBL" id="KAL3833955.1"/>
    </source>
</evidence>